<evidence type="ECO:0000313" key="2">
    <source>
        <dbReference type="EMBL" id="RVW37808.1"/>
    </source>
</evidence>
<protein>
    <submittedName>
        <fullName evidence="2">Uncharacterized protein</fullName>
    </submittedName>
</protein>
<comment type="caution">
    <text evidence="2">The sequence shown here is derived from an EMBL/GenBank/DDBJ whole genome shotgun (WGS) entry which is preliminary data.</text>
</comment>
<evidence type="ECO:0000313" key="3">
    <source>
        <dbReference type="Proteomes" id="UP000288805"/>
    </source>
</evidence>
<organism evidence="2 3">
    <name type="scientific">Vitis vinifera</name>
    <name type="common">Grape</name>
    <dbReference type="NCBI Taxonomy" id="29760"/>
    <lineage>
        <taxon>Eukaryota</taxon>
        <taxon>Viridiplantae</taxon>
        <taxon>Streptophyta</taxon>
        <taxon>Embryophyta</taxon>
        <taxon>Tracheophyta</taxon>
        <taxon>Spermatophyta</taxon>
        <taxon>Magnoliopsida</taxon>
        <taxon>eudicotyledons</taxon>
        <taxon>Gunneridae</taxon>
        <taxon>Pentapetalae</taxon>
        <taxon>rosids</taxon>
        <taxon>Vitales</taxon>
        <taxon>Vitaceae</taxon>
        <taxon>Viteae</taxon>
        <taxon>Vitis</taxon>
    </lineage>
</organism>
<reference evidence="2 3" key="1">
    <citation type="journal article" date="2018" name="PLoS Genet.">
        <title>Population sequencing reveals clonal diversity and ancestral inbreeding in the grapevine cultivar Chardonnay.</title>
        <authorList>
            <person name="Roach M.J."/>
            <person name="Johnson D.L."/>
            <person name="Bohlmann J."/>
            <person name="van Vuuren H.J."/>
            <person name="Jones S.J."/>
            <person name="Pretorius I.S."/>
            <person name="Schmidt S.A."/>
            <person name="Borneman A.R."/>
        </authorList>
    </citation>
    <scope>NUCLEOTIDE SEQUENCE [LARGE SCALE GENOMIC DNA]</scope>
    <source>
        <strain evidence="3">cv. Chardonnay</strain>
        <tissue evidence="2">Leaf</tissue>
    </source>
</reference>
<proteinExistence type="predicted"/>
<accession>A0A438DQQ2</accession>
<dbReference type="AlphaFoldDB" id="A0A438DQQ2"/>
<name>A0A438DQQ2_VITVI</name>
<sequence>MSSLRQFPTPDSSPYVPNSESTKVHLEFEGGFVDSVDGAFLTQNASDSLSNNSVQSTPEPTISIHDDTRLLIPTQSKIIVPEHDNHAKENELFDAKPNVDTTHDQLVQMVAGLSLQNEYSRSQLEGLRDVLSESDGFSLFGSKKPVRASPISLHFPEPTFAWPCDHPDSRLWDHLDLWEMFHWLEKRRQRAVWNHFFQQGFLGLQESGIGKTSDPLRQNGRASNQSTSQVPWKGVQVLSTGPRSVAPNSAVSYQELENYGYEKLDLPVIYKRLLIQPPIFKPNHTPGSHSNLATLVQILPRFKVLAESSTTRLSRIRLDICRDEIDTRYSLMQELGWESVVSFVVGLDENGGVQGWEIGSSN</sequence>
<dbReference type="Proteomes" id="UP000288805">
    <property type="component" value="Unassembled WGS sequence"/>
</dbReference>
<feature type="compositionally biased region" description="Polar residues" evidence="1">
    <location>
        <begin position="220"/>
        <end position="230"/>
    </location>
</feature>
<gene>
    <name evidence="2" type="ORF">CK203_087892</name>
</gene>
<dbReference type="EMBL" id="QGNW01001523">
    <property type="protein sequence ID" value="RVW37808.1"/>
    <property type="molecule type" value="Genomic_DNA"/>
</dbReference>
<evidence type="ECO:0000256" key="1">
    <source>
        <dbReference type="SAM" id="MobiDB-lite"/>
    </source>
</evidence>
<feature type="region of interest" description="Disordered" evidence="1">
    <location>
        <begin position="212"/>
        <end position="231"/>
    </location>
</feature>